<dbReference type="RefSeq" id="WP_277443287.1">
    <property type="nucleotide sequence ID" value="NZ_JAKOAV010000009.1"/>
</dbReference>
<comment type="cofactor">
    <cofactor evidence="10">
        <name>Zn(2+)</name>
        <dbReference type="ChEBI" id="CHEBI:29105"/>
    </cofactor>
    <text evidence="10">Binds 1 zinc ion per subunit.</text>
</comment>
<evidence type="ECO:0000256" key="5">
    <source>
        <dbReference type="ARBA" id="ARBA00022833"/>
    </source>
</evidence>
<evidence type="ECO:0000256" key="9">
    <source>
        <dbReference type="ARBA" id="ARBA00047890"/>
    </source>
</evidence>
<dbReference type="PANTHER" id="PTHR42914:SF1">
    <property type="entry name" value="7-CYANO-7-DEAZAGUANINE SYNTHASE"/>
    <property type="match status" value="1"/>
</dbReference>
<dbReference type="InterPro" id="IPR018317">
    <property type="entry name" value="QueC"/>
</dbReference>
<evidence type="ECO:0000256" key="4">
    <source>
        <dbReference type="ARBA" id="ARBA00022741"/>
    </source>
</evidence>
<evidence type="ECO:0000256" key="3">
    <source>
        <dbReference type="ARBA" id="ARBA00022723"/>
    </source>
</evidence>
<dbReference type="SUPFAM" id="SSF52402">
    <property type="entry name" value="Adenine nucleotide alpha hydrolases-like"/>
    <property type="match status" value="1"/>
</dbReference>
<dbReference type="EC" id="6.3.4.20" evidence="8 10"/>
<dbReference type="InterPro" id="IPR014729">
    <property type="entry name" value="Rossmann-like_a/b/a_fold"/>
</dbReference>
<reference evidence="11" key="1">
    <citation type="submission" date="2022-02" db="EMBL/GenBank/DDBJ databases">
        <authorList>
            <person name="Leng L."/>
        </authorList>
    </citation>
    <scope>NUCLEOTIDE SEQUENCE</scope>
    <source>
        <strain evidence="11">JI</strain>
    </source>
</reference>
<comment type="catalytic activity">
    <reaction evidence="9 10">
        <text>7-carboxy-7-carbaguanine + NH4(+) + 2 ATP = 7-cyano-7-carbaguanine + 2 AMP + 2 diphosphate + 2 H(+)</text>
        <dbReference type="Rhea" id="RHEA:27982"/>
        <dbReference type="ChEBI" id="CHEBI:15378"/>
        <dbReference type="ChEBI" id="CHEBI:28938"/>
        <dbReference type="ChEBI" id="CHEBI:30616"/>
        <dbReference type="ChEBI" id="CHEBI:33019"/>
        <dbReference type="ChEBI" id="CHEBI:45075"/>
        <dbReference type="ChEBI" id="CHEBI:61036"/>
        <dbReference type="ChEBI" id="CHEBI:456215"/>
        <dbReference type="EC" id="6.3.4.20"/>
    </reaction>
</comment>
<evidence type="ECO:0000256" key="10">
    <source>
        <dbReference type="HAMAP-Rule" id="MF_01633"/>
    </source>
</evidence>
<dbReference type="AlphaFoldDB" id="A0A9X4H1E1"/>
<dbReference type="Gene3D" id="3.40.50.620">
    <property type="entry name" value="HUPs"/>
    <property type="match status" value="1"/>
</dbReference>
<feature type="binding site" evidence="10">
    <location>
        <position position="200"/>
    </location>
    <ligand>
        <name>Zn(2+)</name>
        <dbReference type="ChEBI" id="CHEBI:29105"/>
    </ligand>
</feature>
<keyword evidence="3 10" id="KW-0479">Metal-binding</keyword>
<feature type="binding site" evidence="10">
    <location>
        <begin position="7"/>
        <end position="17"/>
    </location>
    <ligand>
        <name>ATP</name>
        <dbReference type="ChEBI" id="CHEBI:30616"/>
    </ligand>
</feature>
<proteinExistence type="inferred from homology"/>
<comment type="function">
    <text evidence="10">Catalyzes the ATP-dependent conversion of 7-carboxy-7-deazaguanine (CDG) to 7-cyano-7-deazaguanine (preQ(0)).</text>
</comment>
<feature type="binding site" evidence="10">
    <location>
        <position position="203"/>
    </location>
    <ligand>
        <name>Zn(2+)</name>
        <dbReference type="ChEBI" id="CHEBI:29105"/>
    </ligand>
</feature>
<dbReference type="CDD" id="cd01995">
    <property type="entry name" value="QueC-like"/>
    <property type="match status" value="1"/>
</dbReference>
<evidence type="ECO:0000256" key="1">
    <source>
        <dbReference type="ARBA" id="ARBA00005061"/>
    </source>
</evidence>
<dbReference type="HAMAP" id="MF_01633">
    <property type="entry name" value="QueC"/>
    <property type="match status" value="1"/>
</dbReference>
<keyword evidence="10" id="KW-0671">Queuosine biosynthesis</keyword>
<dbReference type="Proteomes" id="UP001154312">
    <property type="component" value="Unassembled WGS sequence"/>
</dbReference>
<gene>
    <name evidence="10 11" type="primary">queC</name>
    <name evidence="11" type="ORF">L7E55_06495</name>
</gene>
<keyword evidence="4 10" id="KW-0547">Nucleotide-binding</keyword>
<comment type="subunit">
    <text evidence="10">Homodimer.</text>
</comment>
<dbReference type="PANTHER" id="PTHR42914">
    <property type="entry name" value="7-CYANO-7-DEAZAGUANINE SYNTHASE"/>
    <property type="match status" value="1"/>
</dbReference>
<accession>A0A9X4H1E1</accession>
<keyword evidence="12" id="KW-1185">Reference proteome</keyword>
<evidence type="ECO:0000313" key="12">
    <source>
        <dbReference type="Proteomes" id="UP001154312"/>
    </source>
</evidence>
<keyword evidence="2 10" id="KW-0436">Ligase</keyword>
<evidence type="ECO:0000313" key="11">
    <source>
        <dbReference type="EMBL" id="MDF9408010.1"/>
    </source>
</evidence>
<organism evidence="11 12">
    <name type="scientific">Pelotomaculum isophthalicicum JI</name>
    <dbReference type="NCBI Taxonomy" id="947010"/>
    <lineage>
        <taxon>Bacteria</taxon>
        <taxon>Bacillati</taxon>
        <taxon>Bacillota</taxon>
        <taxon>Clostridia</taxon>
        <taxon>Eubacteriales</taxon>
        <taxon>Desulfotomaculaceae</taxon>
        <taxon>Pelotomaculum</taxon>
    </lineage>
</organism>
<dbReference type="PIRSF" id="PIRSF006293">
    <property type="entry name" value="ExsB"/>
    <property type="match status" value="1"/>
</dbReference>
<dbReference type="GO" id="GO:0005524">
    <property type="term" value="F:ATP binding"/>
    <property type="evidence" value="ECO:0007669"/>
    <property type="project" value="UniProtKB-UniRule"/>
</dbReference>
<evidence type="ECO:0000256" key="8">
    <source>
        <dbReference type="ARBA" id="ARBA00039149"/>
    </source>
</evidence>
<evidence type="ECO:0000256" key="2">
    <source>
        <dbReference type="ARBA" id="ARBA00022598"/>
    </source>
</evidence>
<dbReference type="GO" id="GO:0008270">
    <property type="term" value="F:zinc ion binding"/>
    <property type="evidence" value="ECO:0007669"/>
    <property type="project" value="UniProtKB-UniRule"/>
</dbReference>
<comment type="caution">
    <text evidence="11">The sequence shown here is derived from an EMBL/GenBank/DDBJ whole genome shotgun (WGS) entry which is preliminary data.</text>
</comment>
<dbReference type="EMBL" id="JAKOAV010000009">
    <property type="protein sequence ID" value="MDF9408010.1"/>
    <property type="molecule type" value="Genomic_DNA"/>
</dbReference>
<evidence type="ECO:0000256" key="6">
    <source>
        <dbReference type="ARBA" id="ARBA00022840"/>
    </source>
</evidence>
<keyword evidence="6 10" id="KW-0067">ATP-binding</keyword>
<evidence type="ECO:0000256" key="7">
    <source>
        <dbReference type="ARBA" id="ARBA00037993"/>
    </source>
</evidence>
<dbReference type="NCBIfam" id="TIGR00364">
    <property type="entry name" value="7-cyano-7-deazaguanine synthase QueC"/>
    <property type="match status" value="1"/>
</dbReference>
<dbReference type="GO" id="GO:0008616">
    <property type="term" value="P:tRNA queuosine(34) biosynthetic process"/>
    <property type="evidence" value="ECO:0007669"/>
    <property type="project" value="UniProtKB-UniRule"/>
</dbReference>
<keyword evidence="5 10" id="KW-0862">Zinc</keyword>
<name>A0A9X4H1E1_9FIRM</name>
<dbReference type="GO" id="GO:0016879">
    <property type="term" value="F:ligase activity, forming carbon-nitrogen bonds"/>
    <property type="evidence" value="ECO:0007669"/>
    <property type="project" value="UniProtKB-UniRule"/>
</dbReference>
<protein>
    <recommendedName>
        <fullName evidence="8 10">7-cyano-7-deazaguanine synthase</fullName>
        <ecNumber evidence="8 10">6.3.4.20</ecNumber>
    </recommendedName>
    <alternativeName>
        <fullName evidence="10">7-cyano-7-carbaguanine synthase</fullName>
    </alternativeName>
    <alternativeName>
        <fullName evidence="10">PreQ(0) synthase</fullName>
    </alternativeName>
    <alternativeName>
        <fullName evidence="10">Queuosine biosynthesis protein QueC</fullName>
    </alternativeName>
</protein>
<sequence>MKSIVLLSGGLDSTVSLACASRESDIVLCLTFNYGQRASQNEIKAAASLARHYGLHHQVVEIPFLKDITGTALVKSDLDLPEPEIAALDELEACNASAAKVWVPNRNGLFINIAAAFAESYEAQLVVTGFNSEEAATFPDNSASFVKSINESLNYSTLNHVRVVSYTQRLDKVDIIKLGLKMSVPFQYIWSCYRGGEKMCGRCESCLRLKRAANLAALDLGGMSFLGEI</sequence>
<feature type="binding site" evidence="10">
    <location>
        <position position="206"/>
    </location>
    <ligand>
        <name>Zn(2+)</name>
        <dbReference type="ChEBI" id="CHEBI:29105"/>
    </ligand>
</feature>
<comment type="pathway">
    <text evidence="1 10">Purine metabolism; 7-cyano-7-deazaguanine biosynthesis.</text>
</comment>
<feature type="binding site" evidence="10">
    <location>
        <position position="192"/>
    </location>
    <ligand>
        <name>Zn(2+)</name>
        <dbReference type="ChEBI" id="CHEBI:29105"/>
    </ligand>
</feature>
<dbReference type="Pfam" id="PF06508">
    <property type="entry name" value="QueC"/>
    <property type="match status" value="1"/>
</dbReference>
<comment type="similarity">
    <text evidence="7 10">Belongs to the QueC family.</text>
</comment>